<dbReference type="CDD" id="cd11537">
    <property type="entry name" value="NTP-PPase_RS21-C6_like"/>
    <property type="match status" value="1"/>
</dbReference>
<dbReference type="Proteomes" id="UP000003157">
    <property type="component" value="Unassembled WGS sequence"/>
</dbReference>
<gene>
    <name evidence="2" type="ORF">HMPREF9488_03431</name>
</gene>
<dbReference type="PANTHER" id="PTHR46523">
    <property type="entry name" value="DCTP PYROPHOSPHATASE 1"/>
    <property type="match status" value="1"/>
</dbReference>
<dbReference type="EMBL" id="ADKX01000048">
    <property type="protein sequence ID" value="EFW03367.1"/>
    <property type="molecule type" value="Genomic_DNA"/>
</dbReference>
<dbReference type="STRING" id="100884.GCA_000269565_00764"/>
<dbReference type="InterPro" id="IPR052555">
    <property type="entry name" value="dCTP_Pyrophosphatase"/>
</dbReference>
<feature type="domain" description="N-acetyltransferase" evidence="1">
    <location>
        <begin position="5"/>
        <end position="191"/>
    </location>
</feature>
<evidence type="ECO:0000259" key="1">
    <source>
        <dbReference type="PROSITE" id="PS51186"/>
    </source>
</evidence>
<dbReference type="AlphaFoldDB" id="E7GF88"/>
<dbReference type="Pfam" id="PF12643">
    <property type="entry name" value="MazG-like"/>
    <property type="match status" value="1"/>
</dbReference>
<dbReference type="Gene3D" id="1.10.287.1080">
    <property type="entry name" value="MazG-like"/>
    <property type="match status" value="1"/>
</dbReference>
<organism evidence="2 3">
    <name type="scientific">Coprobacillus cateniformis</name>
    <dbReference type="NCBI Taxonomy" id="100884"/>
    <lineage>
        <taxon>Bacteria</taxon>
        <taxon>Bacillati</taxon>
        <taxon>Bacillota</taxon>
        <taxon>Erysipelotrichia</taxon>
        <taxon>Erysipelotrichales</taxon>
        <taxon>Coprobacillaceae</taxon>
        <taxon>Coprobacillus</taxon>
    </lineage>
</organism>
<evidence type="ECO:0000313" key="3">
    <source>
        <dbReference type="Proteomes" id="UP000003157"/>
    </source>
</evidence>
<dbReference type="HOGENOM" id="CLU_1003670_0_0_9"/>
<sequence length="277" mass="32412">MLKNLKLELASLDDLEDIAHIYEDIHTDLEQTVNYPRWPKGIYPTIHSAKQAIEKQEMFVLKDQNQTIGSVILNHQQDLGYEDANWLVNAKESEVMVIHTLAIAPLYKGQGYAGIMIRFIKDIAKRCHCLALRLDLTQGNLPARYLYQRHGFYFTGIADLHRQEDGIDYCEMFEYDLTSPRDQLEMIEKIVDDFVSERDWHQYHTADNLSKSIIIEAAELLECFQWEDEYNFEHACEELADVFIYCFQLSAFLKVDIKKMISNKMKKNIKKYPVGKC</sequence>
<reference evidence="2 3" key="1">
    <citation type="submission" date="2010-12" db="EMBL/GenBank/DDBJ databases">
        <title>The Genome Sequence of Coprobacillus sp. strain 29_1.</title>
        <authorList>
            <consortium name="The Broad Institute Genome Sequencing Platform"/>
            <person name="Earl A."/>
            <person name="Ward D."/>
            <person name="Feldgarden M."/>
            <person name="Gevers D."/>
            <person name="Daigneault M."/>
            <person name="Sibley C.D."/>
            <person name="White A."/>
            <person name="Strauss J."/>
            <person name="Allen-Vercoe E."/>
            <person name="Young S.K."/>
            <person name="Zeng Q."/>
            <person name="Gargeya S."/>
            <person name="Fitzgerald M."/>
            <person name="Haas B."/>
            <person name="Abouelleil A."/>
            <person name="Alvarado L."/>
            <person name="Arachchi H.M."/>
            <person name="Berlin A."/>
            <person name="Brown A."/>
            <person name="Chapman S.B."/>
            <person name="Chen Z."/>
            <person name="Dunbar C."/>
            <person name="Freedman E."/>
            <person name="Gearin G."/>
            <person name="Gellesch M."/>
            <person name="Goldberg J."/>
            <person name="Griggs A."/>
            <person name="Gujja S."/>
            <person name="Heilman E."/>
            <person name="Heiman D."/>
            <person name="Howarth C."/>
            <person name="Larson L."/>
            <person name="Lui A."/>
            <person name="MacDonald P.J.P."/>
            <person name="Mehta T."/>
            <person name="Montmayeur A."/>
            <person name="Murphy C."/>
            <person name="Neiman D."/>
            <person name="Pearson M."/>
            <person name="Priest M."/>
            <person name="Roberts A."/>
            <person name="Saif S."/>
            <person name="Shea T."/>
            <person name="Shenoy N."/>
            <person name="Sisk P."/>
            <person name="Stolte C."/>
            <person name="Sykes S."/>
            <person name="White J."/>
            <person name="Yandava C."/>
            <person name="Nusbaum C."/>
            <person name="Birren B."/>
        </authorList>
    </citation>
    <scope>NUCLEOTIDE SEQUENCE [LARGE SCALE GENOMIC DNA]</scope>
    <source>
        <strain evidence="2 3">29_1</strain>
    </source>
</reference>
<keyword evidence="2" id="KW-0378">Hydrolase</keyword>
<dbReference type="GO" id="GO:0016747">
    <property type="term" value="F:acyltransferase activity, transferring groups other than amino-acyl groups"/>
    <property type="evidence" value="ECO:0007669"/>
    <property type="project" value="InterPro"/>
</dbReference>
<dbReference type="GO" id="GO:0047429">
    <property type="term" value="F:nucleoside triphosphate diphosphatase activity"/>
    <property type="evidence" value="ECO:0007669"/>
    <property type="project" value="InterPro"/>
</dbReference>
<dbReference type="RefSeq" id="WP_008790513.1">
    <property type="nucleotide sequence ID" value="NZ_AKCB01000001.1"/>
</dbReference>
<comment type="caution">
    <text evidence="2">The sequence shown here is derived from an EMBL/GenBank/DDBJ whole genome shotgun (WGS) entry which is preliminary data.</text>
</comment>
<dbReference type="PROSITE" id="PS51186">
    <property type="entry name" value="GNAT"/>
    <property type="match status" value="1"/>
</dbReference>
<dbReference type="eggNOG" id="COG1694">
    <property type="taxonomic scope" value="Bacteria"/>
</dbReference>
<dbReference type="SUPFAM" id="SSF101386">
    <property type="entry name" value="all-alpha NTP pyrophosphatases"/>
    <property type="match status" value="1"/>
</dbReference>
<dbReference type="OrthoDB" id="9791898at2"/>
<dbReference type="GeneID" id="88786468"/>
<accession>E7GF88</accession>
<proteinExistence type="predicted"/>
<dbReference type="Pfam" id="PF00583">
    <property type="entry name" value="Acetyltransf_1"/>
    <property type="match status" value="1"/>
</dbReference>
<protein>
    <submittedName>
        <fullName evidence="2">MazG nucleotide pyrophosphohydrolase domain-containing protein</fullName>
    </submittedName>
</protein>
<keyword evidence="3" id="KW-1185">Reference proteome</keyword>
<dbReference type="InterPro" id="IPR016181">
    <property type="entry name" value="Acyl_CoA_acyltransferase"/>
</dbReference>
<dbReference type="Gene3D" id="3.40.630.30">
    <property type="match status" value="1"/>
</dbReference>
<dbReference type="SUPFAM" id="SSF55729">
    <property type="entry name" value="Acyl-CoA N-acyltransferases (Nat)"/>
    <property type="match status" value="1"/>
</dbReference>
<name>E7GF88_9FIRM</name>
<dbReference type="InterPro" id="IPR000182">
    <property type="entry name" value="GNAT_dom"/>
</dbReference>
<evidence type="ECO:0000313" key="2">
    <source>
        <dbReference type="EMBL" id="EFW03367.1"/>
    </source>
</evidence>
<dbReference type="InterPro" id="IPR025984">
    <property type="entry name" value="DCTPP"/>
</dbReference>
<dbReference type="GO" id="GO:0009143">
    <property type="term" value="P:nucleoside triphosphate catabolic process"/>
    <property type="evidence" value="ECO:0007669"/>
    <property type="project" value="InterPro"/>
</dbReference>
<dbReference type="PANTHER" id="PTHR46523:SF1">
    <property type="entry name" value="DCTP PYROPHOSPHATASE 1"/>
    <property type="match status" value="1"/>
</dbReference>
<dbReference type="eggNOG" id="COG0456">
    <property type="taxonomic scope" value="Bacteria"/>
</dbReference>